<organism evidence="1 2">
    <name type="scientific">Aduncisulcus paluster</name>
    <dbReference type="NCBI Taxonomy" id="2918883"/>
    <lineage>
        <taxon>Eukaryota</taxon>
        <taxon>Metamonada</taxon>
        <taxon>Carpediemonas-like organisms</taxon>
        <taxon>Aduncisulcus</taxon>
    </lineage>
</organism>
<comment type="caution">
    <text evidence="1">The sequence shown here is derived from an EMBL/GenBank/DDBJ whole genome shotgun (WGS) entry which is preliminary data.</text>
</comment>
<name>A0ABQ5JUF1_9EUKA</name>
<accession>A0ABQ5JUF1</accession>
<feature type="non-terminal residue" evidence="1">
    <location>
        <position position="1"/>
    </location>
</feature>
<reference evidence="1" key="1">
    <citation type="submission" date="2022-03" db="EMBL/GenBank/DDBJ databases">
        <title>Draft genome sequence of Aduncisulcus paluster, a free-living microaerophilic Fornicata.</title>
        <authorList>
            <person name="Yuyama I."/>
            <person name="Kume K."/>
            <person name="Tamura T."/>
            <person name="Inagaki Y."/>
            <person name="Hashimoto T."/>
        </authorList>
    </citation>
    <scope>NUCLEOTIDE SEQUENCE</scope>
    <source>
        <strain evidence="1">NY0171</strain>
    </source>
</reference>
<sequence>PVLIATKLISLMEQKLTPKISTAPLFRSLKTIEGGKFKPVHECLNEVFQGLTQVDVEDRMKVHSAREKVQSIKHLLPKIGEGWECPSIDDIVETQLEKHGGDPGSVFEGNQGAEEDKLDSLQSVKQLRQGWDDSVMGHVILPSEEKQIIPSSSSSKSQIRSVVDASDLEVLIKTIKKSPDSDSTSEIYREHRESILSVFLASQSKREIKAHKREIILSCQCLRWFVRHSFSGKKIFLPILELNNLVNTFFDHWTRVEKVLEGEVEEAFCSICVSYSFKVQDEKDSFLPKVSSIFERILERGSKKKLEGDVPLDLLSTLRNISLSPSPSTQLSILTLIKPYIKHWLTIERNNECYGRWVFILSNITYSVDDNSPNKAVCSEAWSLFSPVLDIVKEEFIGEKLIEDDHEEVLRFFSNLCCNSSHAIKIYDSIKQLLSGWFETIHKKKHEWGIKYWSELLLMLSTVPSLVPHISPKYDGAMEWCKENGIDVIFISYFCNCYPHLKKWIDLIDSIKKCSDSESTSILYQKHRKDILSAFVAVRAESEIKEHRKEIVLCVQCLKSFVNHAFSKKNEIFLPIPDLNDLVDTFIDHLSRVEGVLEEDVDEDYCEICAYYTSRVKDKRASFLPKIVSTFQRILERGSEEKLEGSVALQLLNTLKNISISPSSSQISMITLIKPYIRRWFTFENNSACYGRWMFILSNITFSQEDNNPNKSLCSMTWSLFNPVLDIVKTKFVGDKIVGDDHEEFLRFFSNLCCEPSHALKIFDNIKDLLSGWFETIKKMKNKWGIKFWCLLISMLSTVPSLVPHLSPRYDTAMKWCKDKGALSSHYLRYCGNYELFLENWEGLVTLIQKCSSEKEKSKLYHEYQDHFSAVLLRFQSKPEILKQKTMLLQCCQCLRLFVKHVRSSDGTEIYLPLSDLNDLIDTFIDHLSRVEEALKEAVDGEYCRICVDYTFKIGYRRCDRLIHKISAAFQRMIERDIHSRLSGDIPLYILKTLRNISISSTNSTASSILSLIKPFIMEAKYREIMYFQRWIFIIAKITWSSEERSPNPTICSEAWPLFRPIFNIVSSEFVMENILENECYYLLRFFSNICCDPLHAVDVHNKLKYLLDGWFENIKKKKHNMGIKYWAELVSILSLVPALVPHLSPKYDRAMKWCKENACWPDDYTKYQYNRRIMIQRRKDEGHSCGGCSIV</sequence>
<gene>
    <name evidence="1" type="ORF">ADUPG1_011126</name>
</gene>
<evidence type="ECO:0000313" key="1">
    <source>
        <dbReference type="EMBL" id="GKT17555.1"/>
    </source>
</evidence>
<dbReference type="Proteomes" id="UP001057375">
    <property type="component" value="Unassembled WGS sequence"/>
</dbReference>
<dbReference type="InterPro" id="IPR016024">
    <property type="entry name" value="ARM-type_fold"/>
</dbReference>
<dbReference type="SUPFAM" id="SSF48371">
    <property type="entry name" value="ARM repeat"/>
    <property type="match status" value="1"/>
</dbReference>
<protein>
    <submittedName>
        <fullName evidence="1">Uncharacterized protein</fullName>
    </submittedName>
</protein>
<dbReference type="EMBL" id="BQXS01011860">
    <property type="protein sequence ID" value="GKT17555.1"/>
    <property type="molecule type" value="Genomic_DNA"/>
</dbReference>
<evidence type="ECO:0000313" key="2">
    <source>
        <dbReference type="Proteomes" id="UP001057375"/>
    </source>
</evidence>
<keyword evidence="2" id="KW-1185">Reference proteome</keyword>
<proteinExistence type="predicted"/>